<sequence>MSEDLKQVPVGDLHCQRNTFAREFTTTCISCSEKPDKKGFYQVKLYDTILFPEGGGQPSDTGFIDDIKVHNVQRQKLAHIHYTKQSIQVGKQVHLTIDWTRRWDHVQQHSGQHLLSAVMDQAPYNIETVSWNMGEKRCYIELPTGTVKVDLTPEVLANVESDVNKLIVKNLKVVTHVQEADHEDTERPASLPADYVGGGIIRTIEIEGLDKNPCCGTHVESLGQLQCLKILHTENVRGGNTRIFFLFGQRVLDTLDASYTISRQLNALLTCPPENFVDNVDKLQKQSKENLKKAKRLLESLAVYTVNDVEAALKEKPFAIVYKEDADMDFLSMVANVMRDRKVLEEGAEKVVILAAGEKNVGGPIVITGGNNDIVQKTGKIVNSVLSGVKGGGKGRWQGKAQNWKGMENLEQALEQLQA</sequence>
<feature type="domain" description="Alanyl-transfer RNA synthetases family profile" evidence="6">
    <location>
        <begin position="43"/>
        <end position="257"/>
    </location>
</feature>
<dbReference type="SMART" id="SM00863">
    <property type="entry name" value="tRNA_SAD"/>
    <property type="match status" value="1"/>
</dbReference>
<evidence type="ECO:0000259" key="6">
    <source>
        <dbReference type="PROSITE" id="PS50860"/>
    </source>
</evidence>
<dbReference type="Proteomes" id="UP000613177">
    <property type="component" value="Unassembled WGS sequence"/>
</dbReference>
<dbReference type="GO" id="GO:0003676">
    <property type="term" value="F:nucleic acid binding"/>
    <property type="evidence" value="ECO:0007669"/>
    <property type="project" value="InterPro"/>
</dbReference>
<keyword evidence="5" id="KW-0862">Zinc</keyword>
<dbReference type="GO" id="GO:0004813">
    <property type="term" value="F:alanine-tRNA ligase activity"/>
    <property type="evidence" value="ECO:0007669"/>
    <property type="project" value="InterPro"/>
</dbReference>
<dbReference type="PROSITE" id="PS50860">
    <property type="entry name" value="AA_TRNA_LIGASE_II_ALA"/>
    <property type="match status" value="1"/>
</dbReference>
<evidence type="ECO:0000256" key="1">
    <source>
        <dbReference type="ARBA" id="ARBA00001947"/>
    </source>
</evidence>
<dbReference type="GO" id="GO:0006419">
    <property type="term" value="P:alanyl-tRNA aminoacylation"/>
    <property type="evidence" value="ECO:0007669"/>
    <property type="project" value="InterPro"/>
</dbReference>
<evidence type="ECO:0000256" key="3">
    <source>
        <dbReference type="ARBA" id="ARBA00008429"/>
    </source>
</evidence>
<gene>
    <name evidence="7" type="ORF">INT48_002406</name>
</gene>
<comment type="cofactor">
    <cofactor evidence="1">
        <name>Zn(2+)</name>
        <dbReference type="ChEBI" id="CHEBI:29105"/>
    </cofactor>
</comment>
<dbReference type="Pfam" id="PF07973">
    <property type="entry name" value="tRNA_SAD"/>
    <property type="match status" value="1"/>
</dbReference>
<evidence type="ECO:0000313" key="7">
    <source>
        <dbReference type="EMBL" id="KAG2229500.1"/>
    </source>
</evidence>
<organism evidence="7 8">
    <name type="scientific">Thamnidium elegans</name>
    <dbReference type="NCBI Taxonomy" id="101142"/>
    <lineage>
        <taxon>Eukaryota</taxon>
        <taxon>Fungi</taxon>
        <taxon>Fungi incertae sedis</taxon>
        <taxon>Mucoromycota</taxon>
        <taxon>Mucoromycotina</taxon>
        <taxon>Mucoromycetes</taxon>
        <taxon>Mucorales</taxon>
        <taxon>Mucorineae</taxon>
        <taxon>Mucoraceae</taxon>
        <taxon>Thamnidium</taxon>
    </lineage>
</organism>
<dbReference type="GO" id="GO:0005737">
    <property type="term" value="C:cytoplasm"/>
    <property type="evidence" value="ECO:0007669"/>
    <property type="project" value="UniProtKB-SubCell"/>
</dbReference>
<evidence type="ECO:0000256" key="4">
    <source>
        <dbReference type="ARBA" id="ARBA00022723"/>
    </source>
</evidence>
<keyword evidence="8" id="KW-1185">Reference proteome</keyword>
<dbReference type="Gene3D" id="2.40.30.130">
    <property type="match status" value="1"/>
</dbReference>
<dbReference type="InterPro" id="IPR051335">
    <property type="entry name" value="Alanyl-tRNA_Editing_Enzymes"/>
</dbReference>
<evidence type="ECO:0000313" key="8">
    <source>
        <dbReference type="Proteomes" id="UP000613177"/>
    </source>
</evidence>
<reference evidence="7" key="1">
    <citation type="submission" date="2021-01" db="EMBL/GenBank/DDBJ databases">
        <title>Metabolic potential, ecology and presence of endohyphal bacteria is reflected in genomic diversity of Mucoromycotina.</title>
        <authorList>
            <person name="Muszewska A."/>
            <person name="Okrasinska A."/>
            <person name="Steczkiewicz K."/>
            <person name="Drgas O."/>
            <person name="Orlowska M."/>
            <person name="Perlinska-Lenart U."/>
            <person name="Aleksandrzak-Piekarczyk T."/>
            <person name="Szatraj K."/>
            <person name="Zielenkiewicz U."/>
            <person name="Pilsyk S."/>
            <person name="Malc E."/>
            <person name="Mieczkowski P."/>
            <person name="Kruszewska J.S."/>
            <person name="Biernat P."/>
            <person name="Pawlowska J."/>
        </authorList>
    </citation>
    <scope>NUCLEOTIDE SEQUENCE</scope>
    <source>
        <strain evidence="7">WA0000018081</strain>
    </source>
</reference>
<dbReference type="InterPro" id="IPR012947">
    <property type="entry name" value="tRNA_SAD"/>
</dbReference>
<dbReference type="InterPro" id="IPR018165">
    <property type="entry name" value="Ala-tRNA-synth_IIc_core"/>
</dbReference>
<comment type="caution">
    <text evidence="7">The sequence shown here is derived from an EMBL/GenBank/DDBJ whole genome shotgun (WGS) entry which is preliminary data.</text>
</comment>
<evidence type="ECO:0000256" key="5">
    <source>
        <dbReference type="ARBA" id="ARBA00022833"/>
    </source>
</evidence>
<dbReference type="GO" id="GO:0046872">
    <property type="term" value="F:metal ion binding"/>
    <property type="evidence" value="ECO:0007669"/>
    <property type="project" value="UniProtKB-KW"/>
</dbReference>
<dbReference type="EMBL" id="JAEPRE010000268">
    <property type="protein sequence ID" value="KAG2229500.1"/>
    <property type="molecule type" value="Genomic_DNA"/>
</dbReference>
<comment type="similarity">
    <text evidence="3">Belongs to the class-II aminoacyl-tRNA synthetase family. Alax-L subfamily.</text>
</comment>
<evidence type="ECO:0000256" key="2">
    <source>
        <dbReference type="ARBA" id="ARBA00004496"/>
    </source>
</evidence>
<accession>A0A8H7SJ85</accession>
<protein>
    <recommendedName>
        <fullName evidence="6">Alanyl-transfer RNA synthetases family profile domain-containing protein</fullName>
    </recommendedName>
</protein>
<dbReference type="AlphaFoldDB" id="A0A8H7SJ85"/>
<dbReference type="GO" id="GO:0002196">
    <property type="term" value="F:Ser-tRNA(Ala) deacylase activity"/>
    <property type="evidence" value="ECO:0007669"/>
    <property type="project" value="TreeGrafter"/>
</dbReference>
<comment type="subcellular location">
    <subcellularLocation>
        <location evidence="2">Cytoplasm</location>
    </subcellularLocation>
</comment>
<dbReference type="SUPFAM" id="SSF50447">
    <property type="entry name" value="Translation proteins"/>
    <property type="match status" value="1"/>
</dbReference>
<dbReference type="InterPro" id="IPR009000">
    <property type="entry name" value="Transl_B-barrel_sf"/>
</dbReference>
<dbReference type="GO" id="GO:0005524">
    <property type="term" value="F:ATP binding"/>
    <property type="evidence" value="ECO:0007669"/>
    <property type="project" value="InterPro"/>
</dbReference>
<dbReference type="SUPFAM" id="SSF55186">
    <property type="entry name" value="ThrRS/AlaRS common domain"/>
    <property type="match status" value="1"/>
</dbReference>
<dbReference type="InterPro" id="IPR018163">
    <property type="entry name" value="Thr/Ala-tRNA-synth_IIc_edit"/>
</dbReference>
<proteinExistence type="inferred from homology"/>
<keyword evidence="4" id="KW-0479">Metal-binding</keyword>
<dbReference type="PANTHER" id="PTHR43462">
    <property type="entry name" value="ALANYL-TRNA EDITING PROTEIN"/>
    <property type="match status" value="1"/>
</dbReference>
<dbReference type="PANTHER" id="PTHR43462:SF1">
    <property type="entry name" value="ALANYL-TRNA EDITING PROTEIN AARSD1"/>
    <property type="match status" value="1"/>
</dbReference>
<name>A0A8H7SJ85_9FUNG</name>
<dbReference type="Gene3D" id="3.30.980.10">
    <property type="entry name" value="Threonyl-trna Synthetase, Chain A, domain 2"/>
    <property type="match status" value="1"/>
</dbReference>